<dbReference type="Pfam" id="PF14520">
    <property type="entry name" value="HHH_5"/>
    <property type="match status" value="1"/>
</dbReference>
<proteinExistence type="inferred from homology"/>
<dbReference type="GO" id="GO:0048476">
    <property type="term" value="C:Holliday junction resolvase complex"/>
    <property type="evidence" value="ECO:0007669"/>
    <property type="project" value="UniProtKB-UniRule"/>
</dbReference>
<dbReference type="GO" id="GO:0009378">
    <property type="term" value="F:four-way junction helicase activity"/>
    <property type="evidence" value="ECO:0007669"/>
    <property type="project" value="InterPro"/>
</dbReference>
<dbReference type="GO" id="GO:0005737">
    <property type="term" value="C:cytoplasm"/>
    <property type="evidence" value="ECO:0007669"/>
    <property type="project" value="UniProtKB-SubCell"/>
</dbReference>
<dbReference type="EMBL" id="CP054393">
    <property type="protein sequence ID" value="QTX02982.1"/>
    <property type="molecule type" value="Genomic_DNA"/>
</dbReference>
<comment type="subunit">
    <text evidence="6">Homotetramer. Forms an RuvA(8)-RuvB(12)-Holliday junction (HJ) complex. HJ DNA is sandwiched between 2 RuvA tetramers; dsDNA enters through RuvA and exits via RuvB. An RuvB hexamer assembles on each DNA strand where it exits the tetramer. Each RuvB hexamer is contacted by two RuvA subunits (via domain III) on 2 adjacent RuvB subunits; this complex drives branch migration. In the full resolvosome a probable DNA-RuvA(4)-RuvB(12)-RuvC(2) complex forms which resolves the HJ.</text>
</comment>
<comment type="domain">
    <text evidence="6">Has three domains with a flexible linker between the domains II and III and assumes an 'L' shape. Domain III is highly mobile and contacts RuvB.</text>
</comment>
<dbReference type="EMBL" id="CP054393">
    <property type="protein sequence ID" value="QTX02919.1"/>
    <property type="molecule type" value="Genomic_DNA"/>
</dbReference>
<feature type="domain" description="Helix-hairpin-helix DNA-binding motif class 1" evidence="7">
    <location>
        <begin position="70"/>
        <end position="89"/>
    </location>
</feature>
<dbReference type="AlphaFoldDB" id="A0A975FJE8"/>
<keyword evidence="10" id="KW-1185">Reference proteome</keyword>
<dbReference type="CDD" id="cd14332">
    <property type="entry name" value="UBA_RuvA_C"/>
    <property type="match status" value="1"/>
</dbReference>
<dbReference type="GO" id="GO:0000400">
    <property type="term" value="F:four-way junction DNA binding"/>
    <property type="evidence" value="ECO:0007669"/>
    <property type="project" value="UniProtKB-UniRule"/>
</dbReference>
<sequence length="184" mass="21377">MYFYIKGKITVIERNYIVLENNDIGYHIYFANPYVFQLEQEIKLFTYFYVKENIKSLYGFIELRFLYFFQKLISVPGIGPKSAISFTNPILFEEIQKAISANNAVYLTKFPGIGTKTAKQIVLHLQNNNISGEEKIVLTTKQKNVKEALINLGFKNTEINKVFSKLDFEKKIEIVLKEALLLIK</sequence>
<dbReference type="Gene3D" id="1.10.150.20">
    <property type="entry name" value="5' to 3' exonuclease, C-terminal subdomain"/>
    <property type="match status" value="1"/>
</dbReference>
<dbReference type="InterPro" id="IPR013849">
    <property type="entry name" value="DNA_helicase_Holl-junc_RuvA_I"/>
</dbReference>
<protein>
    <recommendedName>
        <fullName evidence="6">Holliday junction branch migration complex subunit RuvA</fullName>
    </recommendedName>
</protein>
<evidence type="ECO:0000313" key="10">
    <source>
        <dbReference type="Proteomes" id="UP000672038"/>
    </source>
</evidence>
<dbReference type="SUPFAM" id="SSF47781">
    <property type="entry name" value="RuvA domain 2-like"/>
    <property type="match status" value="1"/>
</dbReference>
<reference evidence="9" key="1">
    <citation type="submission" date="2020-06" db="EMBL/GenBank/DDBJ databases">
        <title>Complete genome sequence of Candidatus Phytoplasma luffae NCHU2019.</title>
        <authorList>
            <person name="Cho S.-T."/>
            <person name="Tan C.-M."/>
            <person name="Li J.-R."/>
            <person name="Chien Y.-Y."/>
            <person name="Chiu Y.-C."/>
            <person name="Yang J.-Y."/>
            <person name="Kuo C.-H."/>
        </authorList>
    </citation>
    <scope>NUCLEOTIDE SEQUENCE</scope>
    <source>
        <strain evidence="9">NCHU2019</strain>
    </source>
</reference>
<dbReference type="KEGG" id="pluf:LFWB_3490"/>
<accession>A0A975FJE8</accession>
<comment type="function">
    <text evidence="6">The RuvA-RuvB-RuvC complex processes Holliday junction (HJ) DNA during genetic recombination and DNA repair, while the RuvA-RuvB complex plays an important role in the rescue of blocked DNA replication forks via replication fork reversal (RFR). RuvA specifically binds to HJ cruciform DNA, conferring on it an open structure. The RuvB hexamer acts as an ATP-dependent pump, pulling dsDNA into and through the RuvAB complex. HJ branch migration allows RuvC to scan DNA until it finds its consensus sequence, where it cleaves and resolves the cruciform DNA.</text>
</comment>
<evidence type="ECO:0000256" key="1">
    <source>
        <dbReference type="ARBA" id="ARBA00022490"/>
    </source>
</evidence>
<dbReference type="HAMAP" id="MF_00031">
    <property type="entry name" value="DNA_HJ_migration_RuvA"/>
    <property type="match status" value="1"/>
</dbReference>
<evidence type="ECO:0000256" key="3">
    <source>
        <dbReference type="ARBA" id="ARBA00023125"/>
    </source>
</evidence>
<evidence type="ECO:0000256" key="4">
    <source>
        <dbReference type="ARBA" id="ARBA00023172"/>
    </source>
</evidence>
<evidence type="ECO:0000256" key="6">
    <source>
        <dbReference type="HAMAP-Rule" id="MF_00031"/>
    </source>
</evidence>
<dbReference type="GO" id="GO:0009379">
    <property type="term" value="C:Holliday junction helicase complex"/>
    <property type="evidence" value="ECO:0007669"/>
    <property type="project" value="InterPro"/>
</dbReference>
<comment type="caution">
    <text evidence="6">Lacks conserved residue(s) required for the propagation of feature annotation.</text>
</comment>
<feature type="region of interest" description="Domain III" evidence="6">
    <location>
        <begin position="139"/>
        <end position="184"/>
    </location>
</feature>
<dbReference type="InterPro" id="IPR000085">
    <property type="entry name" value="RuvA"/>
</dbReference>
<comment type="subcellular location">
    <subcellularLocation>
        <location evidence="6">Cytoplasm</location>
    </subcellularLocation>
</comment>
<dbReference type="InterPro" id="IPR003583">
    <property type="entry name" value="Hlx-hairpin-Hlx_DNA-bd_motif"/>
</dbReference>
<evidence type="ECO:0000313" key="8">
    <source>
        <dbReference type="EMBL" id="QTX02919.1"/>
    </source>
</evidence>
<dbReference type="InterPro" id="IPR011114">
    <property type="entry name" value="RuvA_C"/>
</dbReference>
<dbReference type="GO" id="GO:0006281">
    <property type="term" value="P:DNA repair"/>
    <property type="evidence" value="ECO:0007669"/>
    <property type="project" value="UniProtKB-UniRule"/>
</dbReference>
<dbReference type="GO" id="GO:0005524">
    <property type="term" value="F:ATP binding"/>
    <property type="evidence" value="ECO:0007669"/>
    <property type="project" value="InterPro"/>
</dbReference>
<dbReference type="Proteomes" id="UP000672038">
    <property type="component" value="Chromosome"/>
</dbReference>
<evidence type="ECO:0000313" key="9">
    <source>
        <dbReference type="EMBL" id="QTX02982.1"/>
    </source>
</evidence>
<dbReference type="Pfam" id="PF07499">
    <property type="entry name" value="RuvA_C"/>
    <property type="match status" value="1"/>
</dbReference>
<keyword evidence="5 6" id="KW-0234">DNA repair</keyword>
<keyword evidence="2 6" id="KW-0227">DNA damage</keyword>
<keyword evidence="4 6" id="KW-0233">DNA recombination</keyword>
<dbReference type="KEGG" id="pluf:LFWB_4160"/>
<dbReference type="NCBIfam" id="TIGR00084">
    <property type="entry name" value="ruvA"/>
    <property type="match status" value="1"/>
</dbReference>
<dbReference type="SUPFAM" id="SSF50249">
    <property type="entry name" value="Nucleic acid-binding proteins"/>
    <property type="match status" value="1"/>
</dbReference>
<keyword evidence="3 6" id="KW-0238">DNA-binding</keyword>
<comment type="similarity">
    <text evidence="6">Belongs to the RuvA family.</text>
</comment>
<keyword evidence="1 6" id="KW-0963">Cytoplasm</keyword>
<keyword evidence="9" id="KW-0378">Hydrolase</keyword>
<dbReference type="GO" id="GO:0006310">
    <property type="term" value="P:DNA recombination"/>
    <property type="evidence" value="ECO:0007669"/>
    <property type="project" value="UniProtKB-UniRule"/>
</dbReference>
<keyword evidence="9" id="KW-0067">ATP-binding</keyword>
<evidence type="ECO:0000256" key="2">
    <source>
        <dbReference type="ARBA" id="ARBA00022763"/>
    </source>
</evidence>
<feature type="domain" description="Helix-hairpin-helix DNA-binding motif class 1" evidence="7">
    <location>
        <begin position="105"/>
        <end position="124"/>
    </location>
</feature>
<organism evidence="9 10">
    <name type="scientific">Loofah witches'-broom phytoplasma</name>
    <dbReference type="NCBI Taxonomy" id="35773"/>
    <lineage>
        <taxon>Bacteria</taxon>
        <taxon>Bacillati</taxon>
        <taxon>Mycoplasmatota</taxon>
        <taxon>Mollicutes</taxon>
        <taxon>Acholeplasmatales</taxon>
        <taxon>Acholeplasmataceae</taxon>
        <taxon>Candidatus Phytoplasma</taxon>
        <taxon>16SrVIII (Loofah witches'-broom group)</taxon>
    </lineage>
</organism>
<dbReference type="RefSeq" id="WP_210954496.1">
    <property type="nucleotide sequence ID" value="NZ_CP054393.1"/>
</dbReference>
<dbReference type="InterPro" id="IPR010994">
    <property type="entry name" value="RuvA_2-like"/>
</dbReference>
<name>A0A975FJE8_LOWBP</name>
<evidence type="ECO:0000259" key="7">
    <source>
        <dbReference type="SMART" id="SM00278"/>
    </source>
</evidence>
<dbReference type="Pfam" id="PF01330">
    <property type="entry name" value="RuvA_N"/>
    <property type="match status" value="1"/>
</dbReference>
<dbReference type="Gene3D" id="2.40.50.140">
    <property type="entry name" value="Nucleic acid-binding proteins"/>
    <property type="match status" value="1"/>
</dbReference>
<dbReference type="InterPro" id="IPR012340">
    <property type="entry name" value="NA-bd_OB-fold"/>
</dbReference>
<keyword evidence="9" id="KW-0347">Helicase</keyword>
<dbReference type="SMART" id="SM00278">
    <property type="entry name" value="HhH1"/>
    <property type="match status" value="2"/>
</dbReference>
<gene>
    <name evidence="6 9" type="primary">ruvA</name>
    <name evidence="8" type="ORF">LFWB_3490</name>
    <name evidence="9" type="ORF">LFWB_4160</name>
</gene>
<evidence type="ECO:0000256" key="5">
    <source>
        <dbReference type="ARBA" id="ARBA00023204"/>
    </source>
</evidence>
<keyword evidence="9" id="KW-0547">Nucleotide-binding</keyword>